<sequence length="112" mass="12864">MGHYERMWTFETERFLVAWDITPCDYLDLSWDDTGEVREGLESGHYVAFDSRVAVYLDGQMIGADYLGQSIYADPADFRDVGGYFGDMVREAVREAREALRSLKDIHVREAA</sequence>
<dbReference type="GeneID" id="300653493"/>
<dbReference type="EMBL" id="WXYQ01000001">
    <property type="protein sequence ID" value="NBG94514.1"/>
    <property type="molecule type" value="Genomic_DNA"/>
</dbReference>
<evidence type="ECO:0000313" key="2">
    <source>
        <dbReference type="Proteomes" id="UP000470384"/>
    </source>
</evidence>
<comment type="caution">
    <text evidence="1">The sequence shown here is derived from an EMBL/GenBank/DDBJ whole genome shotgun (WGS) entry which is preliminary data.</text>
</comment>
<gene>
    <name evidence="1" type="ORF">GTQ45_02050</name>
</gene>
<reference evidence="1 2" key="1">
    <citation type="journal article" date="2016" name="Int. J. Syst. Evol. Microbiol.">
        <title>Pyruvatibacter mobilis gen. nov., sp. nov., a marine bacterium from the culture broth of Picochlorum sp. 122.</title>
        <authorList>
            <person name="Wang G."/>
            <person name="Tang M."/>
            <person name="Wu H."/>
            <person name="Dai S."/>
            <person name="Li T."/>
            <person name="Chen C."/>
            <person name="He H."/>
            <person name="Fan J."/>
            <person name="Xiang W."/>
            <person name="Li X."/>
        </authorList>
    </citation>
    <scope>NUCLEOTIDE SEQUENCE [LARGE SCALE GENOMIC DNA]</scope>
    <source>
        <strain evidence="1 2">GYP-11</strain>
    </source>
</reference>
<proteinExistence type="predicted"/>
<keyword evidence="2" id="KW-1185">Reference proteome</keyword>
<evidence type="ECO:0000313" key="1">
    <source>
        <dbReference type="EMBL" id="NBG94514.1"/>
    </source>
</evidence>
<name>A0A845Q7U4_9HYPH</name>
<dbReference type="AlphaFoldDB" id="A0A845Q7U4"/>
<dbReference type="OrthoDB" id="9809557at2"/>
<dbReference type="RefSeq" id="WP_160586603.1">
    <property type="nucleotide sequence ID" value="NZ_BMHN01000001.1"/>
</dbReference>
<accession>A0A845Q7U4</accession>
<organism evidence="1 2">
    <name type="scientific">Pyruvatibacter mobilis</name>
    <dbReference type="NCBI Taxonomy" id="1712261"/>
    <lineage>
        <taxon>Bacteria</taxon>
        <taxon>Pseudomonadati</taxon>
        <taxon>Pseudomonadota</taxon>
        <taxon>Alphaproteobacteria</taxon>
        <taxon>Hyphomicrobiales</taxon>
        <taxon>Parvibaculaceae</taxon>
        <taxon>Pyruvatibacter</taxon>
    </lineage>
</organism>
<dbReference type="Proteomes" id="UP000470384">
    <property type="component" value="Unassembled WGS sequence"/>
</dbReference>
<protein>
    <submittedName>
        <fullName evidence="1">Uncharacterized protein</fullName>
    </submittedName>
</protein>